<dbReference type="Proteomes" id="UP000467841">
    <property type="component" value="Unassembled WGS sequence"/>
</dbReference>
<evidence type="ECO:0000313" key="2">
    <source>
        <dbReference type="EMBL" id="CAA7028266.1"/>
    </source>
</evidence>
<dbReference type="AlphaFoldDB" id="A0A6D2IKS4"/>
<sequence length="80" mass="8664">MVGDDGDTLIDDFAVDFKEYKAKYKNADHPNMTLEDYSLFPVEVVEGAPVAVEEEVGEDGALPEAAREVELGTGDGEEVD</sequence>
<dbReference type="EMBL" id="CACVBM020001065">
    <property type="protein sequence ID" value="CAA7028266.1"/>
    <property type="molecule type" value="Genomic_DNA"/>
</dbReference>
<evidence type="ECO:0000256" key="1">
    <source>
        <dbReference type="SAM" id="MobiDB-lite"/>
    </source>
</evidence>
<feature type="region of interest" description="Disordered" evidence="1">
    <location>
        <begin position="54"/>
        <end position="80"/>
    </location>
</feature>
<reference evidence="2" key="1">
    <citation type="submission" date="2020-01" db="EMBL/GenBank/DDBJ databases">
        <authorList>
            <person name="Mishra B."/>
        </authorList>
    </citation>
    <scope>NUCLEOTIDE SEQUENCE [LARGE SCALE GENOMIC DNA]</scope>
</reference>
<keyword evidence="3" id="KW-1185">Reference proteome</keyword>
<comment type="caution">
    <text evidence="2">The sequence shown here is derived from an EMBL/GenBank/DDBJ whole genome shotgun (WGS) entry which is preliminary data.</text>
</comment>
<organism evidence="2 3">
    <name type="scientific">Microthlaspi erraticum</name>
    <dbReference type="NCBI Taxonomy" id="1685480"/>
    <lineage>
        <taxon>Eukaryota</taxon>
        <taxon>Viridiplantae</taxon>
        <taxon>Streptophyta</taxon>
        <taxon>Embryophyta</taxon>
        <taxon>Tracheophyta</taxon>
        <taxon>Spermatophyta</taxon>
        <taxon>Magnoliopsida</taxon>
        <taxon>eudicotyledons</taxon>
        <taxon>Gunneridae</taxon>
        <taxon>Pentapetalae</taxon>
        <taxon>rosids</taxon>
        <taxon>malvids</taxon>
        <taxon>Brassicales</taxon>
        <taxon>Brassicaceae</taxon>
        <taxon>Coluteocarpeae</taxon>
        <taxon>Microthlaspi</taxon>
    </lineage>
</organism>
<accession>A0A6D2IKS4</accession>
<name>A0A6D2IKS4_9BRAS</name>
<evidence type="ECO:0000313" key="3">
    <source>
        <dbReference type="Proteomes" id="UP000467841"/>
    </source>
</evidence>
<proteinExistence type="predicted"/>
<gene>
    <name evidence="2" type="ORF">MERR_LOCUS15501</name>
</gene>
<protein>
    <submittedName>
        <fullName evidence="2">Uncharacterized protein</fullName>
    </submittedName>
</protein>